<comment type="caution">
    <text evidence="1">The sequence shown here is derived from an EMBL/GenBank/DDBJ whole genome shotgun (WGS) entry which is preliminary data.</text>
</comment>
<keyword evidence="2" id="KW-1185">Reference proteome</keyword>
<accession>A0A835LZI3</accession>
<reference evidence="1 2" key="1">
    <citation type="submission" date="2020-10" db="EMBL/GenBank/DDBJ databases">
        <title>The Coptis chinensis genome and diversification of protoberbering-type alkaloids.</title>
        <authorList>
            <person name="Wang B."/>
            <person name="Shu S."/>
            <person name="Song C."/>
            <person name="Liu Y."/>
        </authorList>
    </citation>
    <scope>NUCLEOTIDE SEQUENCE [LARGE SCALE GENOMIC DNA]</scope>
    <source>
        <strain evidence="1">HL-2020</strain>
        <tissue evidence="1">Leaf</tissue>
    </source>
</reference>
<dbReference type="AlphaFoldDB" id="A0A835LZI3"/>
<gene>
    <name evidence="1" type="ORF">IFM89_014863</name>
</gene>
<dbReference type="EMBL" id="JADFTS010000003">
    <property type="protein sequence ID" value="KAF9614063.1"/>
    <property type="molecule type" value="Genomic_DNA"/>
</dbReference>
<evidence type="ECO:0000313" key="1">
    <source>
        <dbReference type="EMBL" id="KAF9614063.1"/>
    </source>
</evidence>
<proteinExistence type="predicted"/>
<evidence type="ECO:0000313" key="2">
    <source>
        <dbReference type="Proteomes" id="UP000631114"/>
    </source>
</evidence>
<name>A0A835LZI3_9MAGN</name>
<protein>
    <submittedName>
        <fullName evidence="1">Uncharacterized protein</fullName>
    </submittedName>
</protein>
<organism evidence="1 2">
    <name type="scientific">Coptis chinensis</name>
    <dbReference type="NCBI Taxonomy" id="261450"/>
    <lineage>
        <taxon>Eukaryota</taxon>
        <taxon>Viridiplantae</taxon>
        <taxon>Streptophyta</taxon>
        <taxon>Embryophyta</taxon>
        <taxon>Tracheophyta</taxon>
        <taxon>Spermatophyta</taxon>
        <taxon>Magnoliopsida</taxon>
        <taxon>Ranunculales</taxon>
        <taxon>Ranunculaceae</taxon>
        <taxon>Coptidoideae</taxon>
        <taxon>Coptis</taxon>
    </lineage>
</organism>
<sequence>MIVKFSLCKKENGVLLIMLPMQFINVKQLFFPNWSYMVERCSSEAS</sequence>
<dbReference type="Proteomes" id="UP000631114">
    <property type="component" value="Unassembled WGS sequence"/>
</dbReference>